<comment type="similarity">
    <text evidence="1">Belongs to the type-I restriction system S methylase family.</text>
</comment>
<dbReference type="SUPFAM" id="SSF116734">
    <property type="entry name" value="DNA methylase specificity domain"/>
    <property type="match status" value="1"/>
</dbReference>
<evidence type="ECO:0000313" key="6">
    <source>
        <dbReference type="Proteomes" id="UP000575397"/>
    </source>
</evidence>
<keyword evidence="2" id="KW-0680">Restriction system</keyword>
<dbReference type="GO" id="GO:0003677">
    <property type="term" value="F:DNA binding"/>
    <property type="evidence" value="ECO:0007669"/>
    <property type="project" value="UniProtKB-KW"/>
</dbReference>
<evidence type="ECO:0000313" key="5">
    <source>
        <dbReference type="EMBL" id="NMX02505.1"/>
    </source>
</evidence>
<dbReference type="GO" id="GO:0009307">
    <property type="term" value="P:DNA restriction-modification system"/>
    <property type="evidence" value="ECO:0007669"/>
    <property type="project" value="UniProtKB-KW"/>
</dbReference>
<dbReference type="Pfam" id="PF01420">
    <property type="entry name" value="Methylase_S"/>
    <property type="match status" value="1"/>
</dbReference>
<dbReference type="EMBL" id="JABCUS010000001">
    <property type="protein sequence ID" value="NMX02505.1"/>
    <property type="molecule type" value="Genomic_DNA"/>
</dbReference>
<evidence type="ECO:0000259" key="4">
    <source>
        <dbReference type="Pfam" id="PF01420"/>
    </source>
</evidence>
<evidence type="ECO:0000256" key="3">
    <source>
        <dbReference type="ARBA" id="ARBA00023125"/>
    </source>
</evidence>
<dbReference type="InterPro" id="IPR044946">
    <property type="entry name" value="Restrct_endonuc_typeI_TRD_sf"/>
</dbReference>
<evidence type="ECO:0000256" key="1">
    <source>
        <dbReference type="ARBA" id="ARBA00010923"/>
    </source>
</evidence>
<keyword evidence="3" id="KW-0238">DNA-binding</keyword>
<feature type="domain" description="Type I restriction modification DNA specificity" evidence="4">
    <location>
        <begin position="7"/>
        <end position="159"/>
    </location>
</feature>
<name>A0A7Y0YGV9_9ACTO</name>
<keyword evidence="5" id="KW-0378">Hydrolase</keyword>
<reference evidence="5 6" key="1">
    <citation type="submission" date="2020-04" db="EMBL/GenBank/DDBJ databases">
        <title>Antimicrobial susceptibility and clonality of vaginal-derived multi-drug resistant Mobiluncus isolates in China.</title>
        <authorList>
            <person name="Zhang X."/>
        </authorList>
    </citation>
    <scope>NUCLEOTIDE SEQUENCE [LARGE SCALE GENOMIC DNA]</scope>
    <source>
        <strain evidence="5 6">12</strain>
    </source>
</reference>
<accession>A0A7Y0YGV9</accession>
<evidence type="ECO:0000256" key="2">
    <source>
        <dbReference type="ARBA" id="ARBA00022747"/>
    </source>
</evidence>
<dbReference type="AlphaFoldDB" id="A0A7Y0YGV9"/>
<protein>
    <submittedName>
        <fullName evidence="5">Restriction endonuclease subunit S</fullName>
    </submittedName>
</protein>
<keyword evidence="5" id="KW-0255">Endonuclease</keyword>
<proteinExistence type="inferred from homology"/>
<organism evidence="5 6">
    <name type="scientific">Mobiluncus mulieris</name>
    <dbReference type="NCBI Taxonomy" id="2052"/>
    <lineage>
        <taxon>Bacteria</taxon>
        <taxon>Bacillati</taxon>
        <taxon>Actinomycetota</taxon>
        <taxon>Actinomycetes</taxon>
        <taxon>Actinomycetales</taxon>
        <taxon>Actinomycetaceae</taxon>
        <taxon>Mobiluncus</taxon>
    </lineage>
</organism>
<dbReference type="PANTHER" id="PTHR30408">
    <property type="entry name" value="TYPE-1 RESTRICTION ENZYME ECOKI SPECIFICITY PROTEIN"/>
    <property type="match status" value="1"/>
</dbReference>
<dbReference type="InterPro" id="IPR000055">
    <property type="entry name" value="Restrct_endonuc_typeI_TRD"/>
</dbReference>
<dbReference type="InterPro" id="IPR052021">
    <property type="entry name" value="Type-I_RS_S_subunit"/>
</dbReference>
<dbReference type="Proteomes" id="UP000575397">
    <property type="component" value="Unassembled WGS sequence"/>
</dbReference>
<gene>
    <name evidence="5" type="ORF">HHJ77_00780</name>
</gene>
<dbReference type="PANTHER" id="PTHR30408:SF12">
    <property type="entry name" value="TYPE I RESTRICTION ENZYME MJAVIII SPECIFICITY SUBUNIT"/>
    <property type="match status" value="1"/>
</dbReference>
<comment type="caution">
    <text evidence="5">The sequence shown here is derived from an EMBL/GenBank/DDBJ whole genome shotgun (WGS) entry which is preliminary data.</text>
</comment>
<sequence>MVSQQDSWRTLTVKDVIVKHKGGGTPSKSNPKYWGGNIPWASIKDLKSPRLAHTKDTITEAGLNSSSTNLIPPGAVIVGMRMGVGKLTINDVPVAINQDLRALIPDPVIQAEFLMLALSGATFEGTGATVKGIKLSQLLETEIKVPSKNEQTEILHRVAEIGMLIDRLAELERERERI</sequence>
<keyword evidence="5" id="KW-0540">Nuclease</keyword>
<dbReference type="Gene3D" id="3.90.220.20">
    <property type="entry name" value="DNA methylase specificity domains"/>
    <property type="match status" value="1"/>
</dbReference>
<dbReference type="GO" id="GO:0004519">
    <property type="term" value="F:endonuclease activity"/>
    <property type="evidence" value="ECO:0007669"/>
    <property type="project" value="UniProtKB-KW"/>
</dbReference>